<comment type="caution">
    <text evidence="2">The sequence shown here is derived from an EMBL/GenBank/DDBJ whole genome shotgun (WGS) entry which is preliminary data.</text>
</comment>
<feature type="region of interest" description="Disordered" evidence="1">
    <location>
        <begin position="1"/>
        <end position="130"/>
    </location>
</feature>
<sequence>MVGDRGHQSESSRQRSVHVRFGGQYQNSAVFSRTVERRNQPVQRALEGLQQGHGRQEYVRHGGQDGPPAAVRGESGGQHHESARDKSHAGGTAKAQPAREARQELGERPGVRQVGESLGRAVRPPRLARQ</sequence>
<protein>
    <submittedName>
        <fullName evidence="2">Uncharacterized protein</fullName>
    </submittedName>
</protein>
<evidence type="ECO:0000313" key="2">
    <source>
        <dbReference type="EMBL" id="GDY78521.1"/>
    </source>
</evidence>
<feature type="compositionally biased region" description="Basic and acidic residues" evidence="1">
    <location>
        <begin position="54"/>
        <end position="63"/>
    </location>
</feature>
<dbReference type="EMBL" id="BJHY01000001">
    <property type="protein sequence ID" value="GDY78521.1"/>
    <property type="molecule type" value="Genomic_DNA"/>
</dbReference>
<gene>
    <name evidence="2" type="ORF">SAV31267_080060</name>
</gene>
<feature type="compositionally biased region" description="Basic and acidic residues" evidence="1">
    <location>
        <begin position="77"/>
        <end position="88"/>
    </location>
</feature>
<reference evidence="2 3" key="1">
    <citation type="submission" date="2019-04" db="EMBL/GenBank/DDBJ databases">
        <title>Draft genome sequences of Streptomyces avermitilis ATCC 31267.</title>
        <authorList>
            <person name="Komaki H."/>
            <person name="Tamura T."/>
            <person name="Hosoyama A."/>
        </authorList>
    </citation>
    <scope>NUCLEOTIDE SEQUENCE [LARGE SCALE GENOMIC DNA]</scope>
    <source>
        <strain evidence="2 3">ATCC 31267</strain>
    </source>
</reference>
<evidence type="ECO:0000256" key="1">
    <source>
        <dbReference type="SAM" id="MobiDB-lite"/>
    </source>
</evidence>
<proteinExistence type="predicted"/>
<evidence type="ECO:0000313" key="3">
    <source>
        <dbReference type="Proteomes" id="UP000299211"/>
    </source>
</evidence>
<feature type="compositionally biased region" description="Basic and acidic residues" evidence="1">
    <location>
        <begin position="97"/>
        <end position="110"/>
    </location>
</feature>
<name>A0A4D4N1Z2_STRAX</name>
<organism evidence="2 3">
    <name type="scientific">Streptomyces avermitilis</name>
    <dbReference type="NCBI Taxonomy" id="33903"/>
    <lineage>
        <taxon>Bacteria</taxon>
        <taxon>Bacillati</taxon>
        <taxon>Actinomycetota</taxon>
        <taxon>Actinomycetes</taxon>
        <taxon>Kitasatosporales</taxon>
        <taxon>Streptomycetaceae</taxon>
        <taxon>Streptomyces</taxon>
    </lineage>
</organism>
<feature type="compositionally biased region" description="Basic and acidic residues" evidence="1">
    <location>
        <begin position="1"/>
        <end position="13"/>
    </location>
</feature>
<accession>A0A4D4N1Z2</accession>
<dbReference type="Proteomes" id="UP000299211">
    <property type="component" value="Unassembled WGS sequence"/>
</dbReference>
<dbReference type="AlphaFoldDB" id="A0A4D4N1Z2"/>